<dbReference type="EMBL" id="WWNE01000006">
    <property type="protein sequence ID" value="NBG66145.1"/>
    <property type="molecule type" value="Genomic_DNA"/>
</dbReference>
<dbReference type="Gene3D" id="2.60.120.330">
    <property type="entry name" value="B-lactam Antibiotic, Isopenicillin N Synthase, Chain"/>
    <property type="match status" value="1"/>
</dbReference>
<reference evidence="2 3" key="1">
    <citation type="submission" date="2019-12" db="EMBL/GenBank/DDBJ databases">
        <authorList>
            <person name="Zhao J."/>
        </authorList>
    </citation>
    <scope>NUCLEOTIDE SEQUENCE [LARGE SCALE GENOMIC DNA]</scope>
    <source>
        <strain evidence="2 3">S-15</strain>
    </source>
</reference>
<evidence type="ECO:0000259" key="1">
    <source>
        <dbReference type="Pfam" id="PF05118"/>
    </source>
</evidence>
<proteinExistence type="predicted"/>
<evidence type="ECO:0000313" key="2">
    <source>
        <dbReference type="EMBL" id="NBG66145.1"/>
    </source>
</evidence>
<evidence type="ECO:0000313" key="3">
    <source>
        <dbReference type="Proteomes" id="UP000470771"/>
    </source>
</evidence>
<dbReference type="Pfam" id="PF05118">
    <property type="entry name" value="Asp_Arg_Hydrox"/>
    <property type="match status" value="1"/>
</dbReference>
<comment type="caution">
    <text evidence="2">The sequence shown here is derived from an EMBL/GenBank/DDBJ whole genome shotgun (WGS) entry which is preliminary data.</text>
</comment>
<organism evidence="2 3">
    <name type="scientific">Acidiluteibacter ferrifornacis</name>
    <dbReference type="NCBI Taxonomy" id="2692424"/>
    <lineage>
        <taxon>Bacteria</taxon>
        <taxon>Pseudomonadati</taxon>
        <taxon>Bacteroidota</taxon>
        <taxon>Flavobacteriia</taxon>
        <taxon>Flavobacteriales</taxon>
        <taxon>Cryomorphaceae</taxon>
        <taxon>Acidiluteibacter</taxon>
    </lineage>
</organism>
<dbReference type="SUPFAM" id="SSF51197">
    <property type="entry name" value="Clavaminate synthase-like"/>
    <property type="match status" value="1"/>
</dbReference>
<protein>
    <submittedName>
        <fullName evidence="2">Aspartyl beta-hydroxylase</fullName>
    </submittedName>
</protein>
<keyword evidence="3" id="KW-1185">Reference proteome</keyword>
<accession>A0A6N9NNQ7</accession>
<dbReference type="Proteomes" id="UP000470771">
    <property type="component" value="Unassembled WGS sequence"/>
</dbReference>
<dbReference type="InterPro" id="IPR007803">
    <property type="entry name" value="Asp/Arg/Pro-Hydrxlase"/>
</dbReference>
<name>A0A6N9NNQ7_9FLAO</name>
<dbReference type="InterPro" id="IPR027443">
    <property type="entry name" value="IPNS-like_sf"/>
</dbReference>
<gene>
    <name evidence="2" type="ORF">GQN54_08435</name>
</gene>
<dbReference type="AlphaFoldDB" id="A0A6N9NNQ7"/>
<sequence>MINSNKTKSYRNLGSVNVSDLKRRVEALSDSDWQIADSEKPNKFNALGRAQHLVFRFPKNLKSHLESYETSHWSGWKDIIEPIIEKAVQPFNYSKGYFPRIMLAKLPSKSEVKPHVDKSPSAQYPHKIHIPIFTNNEVFFYANGESIHMEVGQVYEVNNNQLHWAINNGNIDRIHLIFEYYSI</sequence>
<feature type="domain" description="Aspartyl/asparaginy/proline hydroxylase" evidence="1">
    <location>
        <begin position="98"/>
        <end position="180"/>
    </location>
</feature>
<dbReference type="RefSeq" id="WP_160633087.1">
    <property type="nucleotide sequence ID" value="NZ_WWNE01000006.1"/>
</dbReference>